<evidence type="ECO:0000313" key="3">
    <source>
        <dbReference type="EMBL" id="KEZ42241.1"/>
    </source>
</evidence>
<dbReference type="HOGENOM" id="CLU_084247_0_1_1"/>
<dbReference type="OMA" id="WMMAAKA"/>
<dbReference type="GeneID" id="27725167"/>
<reference evidence="3 4" key="1">
    <citation type="journal article" date="2014" name="Genome Announc.">
        <title>Draft genome sequence of the pathogenic fungus Scedosporium apiospermum.</title>
        <authorList>
            <person name="Vandeputte P."/>
            <person name="Ghamrawi S."/>
            <person name="Rechenmann M."/>
            <person name="Iltis A."/>
            <person name="Giraud S."/>
            <person name="Fleury M."/>
            <person name="Thornton C."/>
            <person name="Delhaes L."/>
            <person name="Meyer W."/>
            <person name="Papon N."/>
            <person name="Bouchara J.P."/>
        </authorList>
    </citation>
    <scope>NUCLEOTIDE SEQUENCE [LARGE SCALE GENOMIC DNA]</scope>
    <source>
        <strain evidence="3 4">IHEM 14462</strain>
    </source>
</reference>
<comment type="caution">
    <text evidence="3">The sequence shown here is derived from an EMBL/GenBank/DDBJ whole genome shotgun (WGS) entry which is preliminary data.</text>
</comment>
<dbReference type="Gene3D" id="1.10.357.40">
    <property type="entry name" value="YbiA-like"/>
    <property type="match status" value="1"/>
</dbReference>
<dbReference type="EMBL" id="JOWA01000100">
    <property type="protein sequence ID" value="KEZ42241.1"/>
    <property type="molecule type" value="Genomic_DNA"/>
</dbReference>
<dbReference type="OrthoDB" id="206452at2759"/>
<dbReference type="InterPro" id="IPR037238">
    <property type="entry name" value="YbiA-like_sf"/>
</dbReference>
<evidence type="ECO:0000256" key="1">
    <source>
        <dbReference type="SAM" id="MobiDB-lite"/>
    </source>
</evidence>
<dbReference type="Pfam" id="PF08719">
    <property type="entry name" value="NADAR"/>
    <property type="match status" value="1"/>
</dbReference>
<dbReference type="AlphaFoldDB" id="A0A084G4H9"/>
<dbReference type="Proteomes" id="UP000028545">
    <property type="component" value="Unassembled WGS sequence"/>
</dbReference>
<feature type="region of interest" description="Disordered" evidence="1">
    <location>
        <begin position="123"/>
        <end position="143"/>
    </location>
</feature>
<dbReference type="RefSeq" id="XP_016642040.1">
    <property type="nucleotide sequence ID" value="XM_016788283.1"/>
</dbReference>
<dbReference type="InterPro" id="IPR012816">
    <property type="entry name" value="NADAR"/>
</dbReference>
<dbReference type="NCBIfam" id="TIGR02464">
    <property type="entry name" value="ribofla_fusion"/>
    <property type="match status" value="1"/>
</dbReference>
<dbReference type="KEGG" id="sapo:SAPIO_CDS6095"/>
<dbReference type="SUPFAM" id="SSF143990">
    <property type="entry name" value="YbiA-like"/>
    <property type="match status" value="2"/>
</dbReference>
<feature type="domain" description="NADAR" evidence="2">
    <location>
        <begin position="21"/>
        <end position="210"/>
    </location>
</feature>
<evidence type="ECO:0000313" key="4">
    <source>
        <dbReference type="Proteomes" id="UP000028545"/>
    </source>
</evidence>
<organism evidence="3 4">
    <name type="scientific">Pseudallescheria apiosperma</name>
    <name type="common">Scedosporium apiospermum</name>
    <dbReference type="NCBI Taxonomy" id="563466"/>
    <lineage>
        <taxon>Eukaryota</taxon>
        <taxon>Fungi</taxon>
        <taxon>Dikarya</taxon>
        <taxon>Ascomycota</taxon>
        <taxon>Pezizomycotina</taxon>
        <taxon>Sordariomycetes</taxon>
        <taxon>Hypocreomycetidae</taxon>
        <taxon>Microascales</taxon>
        <taxon>Microascaceae</taxon>
        <taxon>Scedosporium</taxon>
    </lineage>
</organism>
<dbReference type="VEuPathDB" id="FungiDB:SAPIO_CDS6095"/>
<sequence length="221" mass="24560">MGKKTKLPSGKSSLVTDRSVFFWRETDADYGFLSQWYYCPFTDPDDESIVYPTAEHYMMYKKAVLFKDVETAHEILRANTPRAARSLGRKVTGFSDEVWNANRLRIVTEASMAKFTHAVTEEGFTRGNGEGTEDLPSLSGADVPLPKGARVVGRLKAALLETGDRELVEASPRDKIWGIGFGAANASSERSRWGLNLLGQALMEARKRLRDEAEGKPAQKP</sequence>
<name>A0A084G4H9_PSEDA</name>
<accession>A0A084G4H9</accession>
<proteinExistence type="predicted"/>
<dbReference type="CDD" id="cd15457">
    <property type="entry name" value="NADAR"/>
    <property type="match status" value="1"/>
</dbReference>
<keyword evidence="4" id="KW-1185">Reference proteome</keyword>
<protein>
    <recommendedName>
        <fullName evidence="2">NADAR domain-containing protein</fullName>
    </recommendedName>
</protein>
<gene>
    <name evidence="3" type="ORF">SAPIO_CDS6095</name>
</gene>
<evidence type="ECO:0000259" key="2">
    <source>
        <dbReference type="Pfam" id="PF08719"/>
    </source>
</evidence>